<dbReference type="EMBL" id="CP001681">
    <property type="protein sequence ID" value="ACU06118.1"/>
    <property type="molecule type" value="Genomic_DNA"/>
</dbReference>
<dbReference type="Proteomes" id="UP000000852">
    <property type="component" value="Chromosome"/>
</dbReference>
<feature type="domain" description="Glycosyltransferase 2-like" evidence="1">
    <location>
        <begin position="6"/>
        <end position="162"/>
    </location>
</feature>
<protein>
    <submittedName>
        <fullName evidence="2">Glycosyl transferase family 2</fullName>
    </submittedName>
</protein>
<gene>
    <name evidence="2" type="ordered locus">Phep_3927</name>
</gene>
<reference evidence="2 3" key="1">
    <citation type="journal article" date="2009" name="Stand. Genomic Sci.">
        <title>Complete genome sequence of Pedobacter heparinus type strain (HIM 762-3).</title>
        <authorList>
            <person name="Han C."/>
            <person name="Spring S."/>
            <person name="Lapidus A."/>
            <person name="Del Rio T.G."/>
            <person name="Tice H."/>
            <person name="Copeland A."/>
            <person name="Cheng J.F."/>
            <person name="Lucas S."/>
            <person name="Chen F."/>
            <person name="Nolan M."/>
            <person name="Bruce D."/>
            <person name="Goodwin L."/>
            <person name="Pitluck S."/>
            <person name="Ivanova N."/>
            <person name="Mavromatis K."/>
            <person name="Mikhailova N."/>
            <person name="Pati A."/>
            <person name="Chen A."/>
            <person name="Palaniappan K."/>
            <person name="Land M."/>
            <person name="Hauser L."/>
            <person name="Chang Y.J."/>
            <person name="Jeffries C.C."/>
            <person name="Saunders E."/>
            <person name="Chertkov O."/>
            <person name="Brettin T."/>
            <person name="Goker M."/>
            <person name="Rohde M."/>
            <person name="Bristow J."/>
            <person name="Eisen J.A."/>
            <person name="Markowitz V."/>
            <person name="Hugenholtz P."/>
            <person name="Kyrpides N.C."/>
            <person name="Klenk H.P."/>
            <person name="Detter J.C."/>
        </authorList>
    </citation>
    <scope>NUCLEOTIDE SEQUENCE [LARGE SCALE GENOMIC DNA]</scope>
    <source>
        <strain evidence="3">ATCC 13125 / DSM 2366 / CIP 104194 / JCM 7457 / NBRC 12017 / NCIMB 9290 / NRRL B-14731 / HIM 762-3</strain>
    </source>
</reference>
<keyword evidence="3" id="KW-1185">Reference proteome</keyword>
<dbReference type="PANTHER" id="PTHR43685:SF2">
    <property type="entry name" value="GLYCOSYLTRANSFERASE 2-LIKE DOMAIN-CONTAINING PROTEIN"/>
    <property type="match status" value="1"/>
</dbReference>
<dbReference type="GO" id="GO:0016740">
    <property type="term" value="F:transferase activity"/>
    <property type="evidence" value="ECO:0007669"/>
    <property type="project" value="UniProtKB-KW"/>
</dbReference>
<dbReference type="HOGENOM" id="CLU_025996_0_5_10"/>
<dbReference type="STRING" id="485917.Phep_3927"/>
<evidence type="ECO:0000313" key="3">
    <source>
        <dbReference type="Proteomes" id="UP000000852"/>
    </source>
</evidence>
<organism evidence="2 3">
    <name type="scientific">Pedobacter heparinus (strain ATCC 13125 / DSM 2366 / CIP 104194 / JCM 7457 / NBRC 12017 / NCIMB 9290 / NRRL B-14731 / HIM 762-3)</name>
    <dbReference type="NCBI Taxonomy" id="485917"/>
    <lineage>
        <taxon>Bacteria</taxon>
        <taxon>Pseudomonadati</taxon>
        <taxon>Bacteroidota</taxon>
        <taxon>Sphingobacteriia</taxon>
        <taxon>Sphingobacteriales</taxon>
        <taxon>Sphingobacteriaceae</taxon>
        <taxon>Pedobacter</taxon>
    </lineage>
</organism>
<name>C6XVP3_PEDHD</name>
<dbReference type="InterPro" id="IPR050834">
    <property type="entry name" value="Glycosyltransf_2"/>
</dbReference>
<keyword evidence="2" id="KW-0808">Transferase</keyword>
<dbReference type="InterPro" id="IPR001173">
    <property type="entry name" value="Glyco_trans_2-like"/>
</dbReference>
<evidence type="ECO:0000313" key="2">
    <source>
        <dbReference type="EMBL" id="ACU06118.1"/>
    </source>
</evidence>
<dbReference type="PANTHER" id="PTHR43685">
    <property type="entry name" value="GLYCOSYLTRANSFERASE"/>
    <property type="match status" value="1"/>
</dbReference>
<dbReference type="CAZy" id="GT2">
    <property type="family name" value="Glycosyltransferase Family 2"/>
</dbReference>
<dbReference type="InterPro" id="IPR029044">
    <property type="entry name" value="Nucleotide-diphossugar_trans"/>
</dbReference>
<dbReference type="AlphaFoldDB" id="C6XVP3"/>
<dbReference type="SUPFAM" id="SSF53448">
    <property type="entry name" value="Nucleotide-diphospho-sugar transferases"/>
    <property type="match status" value="1"/>
</dbReference>
<dbReference type="KEGG" id="phe:Phep_3927"/>
<dbReference type="Pfam" id="PF00535">
    <property type="entry name" value="Glycos_transf_2"/>
    <property type="match status" value="1"/>
</dbReference>
<dbReference type="CDD" id="cd00761">
    <property type="entry name" value="Glyco_tranf_GTA_type"/>
    <property type="match status" value="1"/>
</dbReference>
<evidence type="ECO:0000259" key="1">
    <source>
        <dbReference type="Pfam" id="PF00535"/>
    </source>
</evidence>
<proteinExistence type="predicted"/>
<dbReference type="Gene3D" id="3.90.550.10">
    <property type="entry name" value="Spore Coat Polysaccharide Biosynthesis Protein SpsA, Chain A"/>
    <property type="match status" value="1"/>
</dbReference>
<sequence length="291" mass="33977">MSLLFSIIIPTFNRVLALERCLNSLLLQNYKNFEVIICDDGSTDNTFEMVEKFRGQINLRYYYNENWGGPAKPRNLGLSVASGKWICFLDSDDWYHNDRLSYLANAVNNDFDVYHHNLLRVNRSNVILSRMPTWQIDNNDATLDLLTNFNGILTSSTCIRKAKLDELKLCFSEERKIIGLEDFDLWIQLAFAGAKFKFLNKDLGYYNIEGSDHITFLDQRQIDRLFELYMTNQYKLKHKDRKKSTAAFNYQKACILTIGKDMSGASKCFMFALKYGTRKVKARSLYKLLFR</sequence>
<dbReference type="OrthoDB" id="6638511at2"/>
<dbReference type="RefSeq" id="WP_015809726.1">
    <property type="nucleotide sequence ID" value="NC_013061.1"/>
</dbReference>
<dbReference type="eggNOG" id="COG0463">
    <property type="taxonomic scope" value="Bacteria"/>
</dbReference>
<accession>C6XVP3</accession>